<dbReference type="AlphaFoldDB" id="A0A918EUP3"/>
<organism evidence="2 3">
    <name type="scientific">Streptomyces ruber</name>
    <dbReference type="NCBI Taxonomy" id="83378"/>
    <lineage>
        <taxon>Bacteria</taxon>
        <taxon>Bacillati</taxon>
        <taxon>Actinomycetota</taxon>
        <taxon>Actinomycetes</taxon>
        <taxon>Kitasatosporales</taxon>
        <taxon>Streptomycetaceae</taxon>
        <taxon>Streptomyces</taxon>
    </lineage>
</organism>
<keyword evidence="3" id="KW-1185">Reference proteome</keyword>
<feature type="compositionally biased region" description="Basic and acidic residues" evidence="1">
    <location>
        <begin position="84"/>
        <end position="94"/>
    </location>
</feature>
<evidence type="ECO:0000313" key="3">
    <source>
        <dbReference type="Proteomes" id="UP000620156"/>
    </source>
</evidence>
<evidence type="ECO:0000256" key="1">
    <source>
        <dbReference type="SAM" id="MobiDB-lite"/>
    </source>
</evidence>
<reference evidence="2" key="2">
    <citation type="submission" date="2020-09" db="EMBL/GenBank/DDBJ databases">
        <authorList>
            <person name="Sun Q."/>
            <person name="Ohkuma M."/>
        </authorList>
    </citation>
    <scope>NUCLEOTIDE SEQUENCE</scope>
    <source>
        <strain evidence="2">JCM 3131</strain>
    </source>
</reference>
<sequence>MTVSRSTAPGVVTGVVTGAGRGIATAPSACATGNPADARPVTAVSEAAAPRRSRRQTAGTTEEVATGDRSGTGDGGGTGDGDDVGDRGEAFNMT</sequence>
<feature type="region of interest" description="Disordered" evidence="1">
    <location>
        <begin position="24"/>
        <end position="94"/>
    </location>
</feature>
<evidence type="ECO:0000313" key="2">
    <source>
        <dbReference type="EMBL" id="GGQ74373.1"/>
    </source>
</evidence>
<dbReference type="EMBL" id="BMQK01000013">
    <property type="protein sequence ID" value="GGQ74373.1"/>
    <property type="molecule type" value="Genomic_DNA"/>
</dbReference>
<protein>
    <submittedName>
        <fullName evidence="2">Uncharacterized protein</fullName>
    </submittedName>
</protein>
<feature type="compositionally biased region" description="Gly residues" evidence="1">
    <location>
        <begin position="70"/>
        <end position="79"/>
    </location>
</feature>
<dbReference type="Proteomes" id="UP000620156">
    <property type="component" value="Unassembled WGS sequence"/>
</dbReference>
<name>A0A918EUP3_9ACTN</name>
<comment type="caution">
    <text evidence="2">The sequence shown here is derived from an EMBL/GenBank/DDBJ whole genome shotgun (WGS) entry which is preliminary data.</text>
</comment>
<reference evidence="2" key="1">
    <citation type="journal article" date="2014" name="Int. J. Syst. Evol. Microbiol.">
        <title>Complete genome sequence of Corynebacterium casei LMG S-19264T (=DSM 44701T), isolated from a smear-ripened cheese.</title>
        <authorList>
            <consortium name="US DOE Joint Genome Institute (JGI-PGF)"/>
            <person name="Walter F."/>
            <person name="Albersmeier A."/>
            <person name="Kalinowski J."/>
            <person name="Ruckert C."/>
        </authorList>
    </citation>
    <scope>NUCLEOTIDE SEQUENCE</scope>
    <source>
        <strain evidence="2">JCM 3131</strain>
    </source>
</reference>
<gene>
    <name evidence="2" type="ORF">GCM10010145_50060</name>
</gene>
<proteinExistence type="predicted"/>
<accession>A0A918EUP3</accession>